<dbReference type="EMBL" id="NEXE01000006">
    <property type="protein sequence ID" value="PSN92323.1"/>
    <property type="molecule type" value="Genomic_DNA"/>
</dbReference>
<gene>
    <name evidence="1" type="ORF">B9Q03_01450</name>
</gene>
<dbReference type="Proteomes" id="UP000240322">
    <property type="component" value="Unassembled WGS sequence"/>
</dbReference>
<name>A0A2R6B153_9ARCH</name>
<sequence>MMRTVEAMIAVAILVGGVAGLTAYLQLPPPKSVYSDQLYNLGYSALQQLTASGVLQTAAFNPDNPLYQGELQSALQAILPANVVYNLTYYNVTTSTINGVNTTQYTPIGYISNSGGAQPKFTVTVSFVVPSPNLTFVLKAKPYHSTVFILNCSDALGWWITGYTASTLAANLKQLLTQRTYFQKVITINNTNQLYTLLSSGELQVDQTQYSATNSIIINVFGESIPIPLTLLGVNNGDFAGYDKWLGQKVQNYNITWVQVVGWPFYEVSNTQYSGFSNSNCGQGYPYYGIVGICGLGGTGLDSFAEGFTGIDSCSISVGAPSGYAIVDASSNLLATENYYGIYVNPYQSSSRPLQFPNNCGLQPIMAVFNSFTSGSTTYYPAEVYTNSEHQGYFIDIGLVRIPDIRIAALALLEFFHPQVIPSTNFATTGYTRLVVLQLGEL</sequence>
<proteinExistence type="predicted"/>
<comment type="caution">
    <text evidence="1">The sequence shown here is derived from an EMBL/GenBank/DDBJ whole genome shotgun (WGS) entry which is preliminary data.</text>
</comment>
<evidence type="ECO:0000313" key="1">
    <source>
        <dbReference type="EMBL" id="PSN92323.1"/>
    </source>
</evidence>
<dbReference type="AlphaFoldDB" id="A0A2R6B153"/>
<reference evidence="1 2" key="1">
    <citation type="submission" date="2017-04" db="EMBL/GenBank/DDBJ databases">
        <title>Novel microbial lineages endemic to geothermal iron-oxide mats fill important gaps in the evolutionary history of Archaea.</title>
        <authorList>
            <person name="Jay Z.J."/>
            <person name="Beam J.P."/>
            <person name="Dlakic M."/>
            <person name="Rusch D.B."/>
            <person name="Kozubal M.A."/>
            <person name="Inskeep W.P."/>
        </authorList>
    </citation>
    <scope>NUCLEOTIDE SEQUENCE [LARGE SCALE GENOMIC DNA]</scope>
    <source>
        <strain evidence="1">OSP_D</strain>
    </source>
</reference>
<accession>A0A2R6B153</accession>
<organism evidence="1 2">
    <name type="scientific">Candidatus Marsarchaeota G2 archaeon OSP_D</name>
    <dbReference type="NCBI Taxonomy" id="1978157"/>
    <lineage>
        <taxon>Archaea</taxon>
        <taxon>Candidatus Marsarchaeota</taxon>
        <taxon>Candidatus Marsarchaeota group 2</taxon>
    </lineage>
</organism>
<evidence type="ECO:0000313" key="2">
    <source>
        <dbReference type="Proteomes" id="UP000240322"/>
    </source>
</evidence>
<protein>
    <submittedName>
        <fullName evidence="1">Uncharacterized protein</fullName>
    </submittedName>
</protein>